<keyword evidence="3" id="KW-1185">Reference proteome</keyword>
<evidence type="ECO:0000313" key="3">
    <source>
        <dbReference type="Proteomes" id="UP000655410"/>
    </source>
</evidence>
<dbReference type="InterPro" id="IPR027417">
    <property type="entry name" value="P-loop_NTPase"/>
</dbReference>
<proteinExistence type="predicted"/>
<dbReference type="Gene3D" id="3.40.50.300">
    <property type="entry name" value="P-loop containing nucleotide triphosphate hydrolases"/>
    <property type="match status" value="1"/>
</dbReference>
<dbReference type="Pfam" id="PF26563">
    <property type="entry name" value="Rv3660c_N"/>
    <property type="match status" value="1"/>
</dbReference>
<sequence length="342" mass="34436">MEMPLIVTRDEPLTEEILRLAAAAGVVPEVAVDPGQAMRSWRAASLVLVGVDLAGGVAALAPPRRTGVHVVGRDGVPDAAFRHAVALGASQVVELPASGDWLLDLLSDATDGRRTTATTVAVLGGSGGAGATTLACALGLVAGASGPACLLDVDPLGPGVDRVLGFDRLDGARWGALEQTTGRLGSQSLRDALPRRGGLGVLTWAAGARAAPQAFAVREALSAARRGHDVVVADLARAGALSTEVAGRSDAVLVVARPSLPGLAAAARVVAALEGAPRVGVVLRGRGEARAVAQVVGAPVVASMADQRGLAEAVDLGRGPVWSPRSVLARTAREALAWCVEG</sequence>
<dbReference type="RefSeq" id="WP_188784172.1">
    <property type="nucleotide sequence ID" value="NZ_BMNI01000005.1"/>
</dbReference>
<reference evidence="3" key="1">
    <citation type="journal article" date="2019" name="Int. J. Syst. Evol. Microbiol.">
        <title>The Global Catalogue of Microorganisms (GCM) 10K type strain sequencing project: providing services to taxonomists for standard genome sequencing and annotation.</title>
        <authorList>
            <consortium name="The Broad Institute Genomics Platform"/>
            <consortium name="The Broad Institute Genome Sequencing Center for Infectious Disease"/>
            <person name="Wu L."/>
            <person name="Ma J."/>
        </authorList>
    </citation>
    <scope>NUCLEOTIDE SEQUENCE [LARGE SCALE GENOMIC DNA]</scope>
    <source>
        <strain evidence="3">CGMCC 4.7371</strain>
    </source>
</reference>
<accession>A0ABQ2NC60</accession>
<dbReference type="InterPro" id="IPR059050">
    <property type="entry name" value="Rv3660c_N"/>
</dbReference>
<dbReference type="EMBL" id="BMNI01000005">
    <property type="protein sequence ID" value="GGO90723.1"/>
    <property type="molecule type" value="Genomic_DNA"/>
</dbReference>
<organism evidence="2 3">
    <name type="scientific">Nocardioides phosphati</name>
    <dbReference type="NCBI Taxonomy" id="1867775"/>
    <lineage>
        <taxon>Bacteria</taxon>
        <taxon>Bacillati</taxon>
        <taxon>Actinomycetota</taxon>
        <taxon>Actinomycetes</taxon>
        <taxon>Propionibacteriales</taxon>
        <taxon>Nocardioidaceae</taxon>
        <taxon>Nocardioides</taxon>
    </lineage>
</organism>
<feature type="domain" description="Rv3660c-like CheY-like N-terminal" evidence="1">
    <location>
        <begin position="7"/>
        <end position="113"/>
    </location>
</feature>
<evidence type="ECO:0000259" key="1">
    <source>
        <dbReference type="Pfam" id="PF26563"/>
    </source>
</evidence>
<dbReference type="SUPFAM" id="SSF52540">
    <property type="entry name" value="P-loop containing nucleoside triphosphate hydrolases"/>
    <property type="match status" value="1"/>
</dbReference>
<name>A0ABQ2NC60_9ACTN</name>
<dbReference type="InterPro" id="IPR050625">
    <property type="entry name" value="ParA/MinD_ATPase"/>
</dbReference>
<dbReference type="PANTHER" id="PTHR43384">
    <property type="entry name" value="SEPTUM SITE-DETERMINING PROTEIN MIND HOMOLOG, CHLOROPLASTIC-RELATED"/>
    <property type="match status" value="1"/>
</dbReference>
<evidence type="ECO:0000313" key="2">
    <source>
        <dbReference type="EMBL" id="GGO90723.1"/>
    </source>
</evidence>
<gene>
    <name evidence="2" type="ORF">GCM10011584_23170</name>
</gene>
<comment type="caution">
    <text evidence="2">The sequence shown here is derived from an EMBL/GenBank/DDBJ whole genome shotgun (WGS) entry which is preliminary data.</text>
</comment>
<protein>
    <submittedName>
        <fullName evidence="2">ATPase AAA</fullName>
    </submittedName>
</protein>
<dbReference type="Proteomes" id="UP000655410">
    <property type="component" value="Unassembled WGS sequence"/>
</dbReference>
<dbReference type="InterPro" id="IPR022521">
    <property type="entry name" value="Rv3660c"/>
</dbReference>
<dbReference type="PANTHER" id="PTHR43384:SF11">
    <property type="entry name" value="SEPTUM SITE DETERMINING PROTEIN"/>
    <property type="match status" value="1"/>
</dbReference>
<dbReference type="NCBIfam" id="TIGR03815">
    <property type="entry name" value="CpaE_hom_Actino"/>
    <property type="match status" value="1"/>
</dbReference>